<dbReference type="Proteomes" id="UP000754883">
    <property type="component" value="Unassembled WGS sequence"/>
</dbReference>
<evidence type="ECO:0000313" key="10">
    <source>
        <dbReference type="EMBL" id="CAG9989309.1"/>
    </source>
</evidence>
<comment type="caution">
    <text evidence="10">The sequence shown here is derived from an EMBL/GenBank/DDBJ whole genome shotgun (WGS) entry which is preliminary data.</text>
</comment>
<keyword evidence="8" id="KW-0460">Magnesium</keyword>
<keyword evidence="5" id="KW-0479">Metal-binding</keyword>
<reference evidence="10" key="1">
    <citation type="submission" date="2021-10" db="EMBL/GenBank/DDBJ databases">
        <authorList>
            <person name="Piombo E."/>
        </authorList>
    </citation>
    <scope>NUCLEOTIDE SEQUENCE</scope>
</reference>
<dbReference type="Gene3D" id="3.40.970.10">
    <property type="entry name" value="Ribonuclease H1, N-terminal domain"/>
    <property type="match status" value="2"/>
</dbReference>
<dbReference type="GO" id="GO:0043137">
    <property type="term" value="P:DNA replication, removal of RNA primer"/>
    <property type="evidence" value="ECO:0007669"/>
    <property type="project" value="TreeGrafter"/>
</dbReference>
<dbReference type="InterPro" id="IPR037056">
    <property type="entry name" value="RNase_H1_N_sf"/>
</dbReference>
<feature type="domain" description="Ribonuclease H1 N-terminal" evidence="9">
    <location>
        <begin position="18"/>
        <end position="62"/>
    </location>
</feature>
<dbReference type="GO" id="GO:0046872">
    <property type="term" value="F:metal ion binding"/>
    <property type="evidence" value="ECO:0007669"/>
    <property type="project" value="UniProtKB-KW"/>
</dbReference>
<dbReference type="EMBL" id="CABFNO020001465">
    <property type="protein sequence ID" value="CAG9989309.1"/>
    <property type="molecule type" value="Genomic_DNA"/>
</dbReference>
<organism evidence="10 11">
    <name type="scientific">Clonostachys byssicola</name>
    <dbReference type="NCBI Taxonomy" id="160290"/>
    <lineage>
        <taxon>Eukaryota</taxon>
        <taxon>Fungi</taxon>
        <taxon>Dikarya</taxon>
        <taxon>Ascomycota</taxon>
        <taxon>Pezizomycotina</taxon>
        <taxon>Sordariomycetes</taxon>
        <taxon>Hypocreomycetidae</taxon>
        <taxon>Hypocreales</taxon>
        <taxon>Bionectriaceae</taxon>
        <taxon>Clonostachys</taxon>
    </lineage>
</organism>
<evidence type="ECO:0000256" key="2">
    <source>
        <dbReference type="ARBA" id="ARBA00005300"/>
    </source>
</evidence>
<dbReference type="FunFam" id="3.40.970.10:FF:000001">
    <property type="entry name" value="Ribonuclease H1"/>
    <property type="match status" value="1"/>
</dbReference>
<sequence>MSSTHTSSSRRKGRKSHYVVVKGRDISKPTIFKSWEDAKIRIENFSGGEYKGFFSEVEAEDYIYSLRRTAIAEDAGKTKTGSTEDKPLEASTKVFYAVYKGRQTGIFTSWAEASEQINGFSGHCHKKFKTEEEARRFVDRTHTSKVMGKTPDVLGNVPSKLENIPRRSEGDADQEDLPTVFIQLNLQSV</sequence>
<dbReference type="InterPro" id="IPR011320">
    <property type="entry name" value="RNase_H1_N"/>
</dbReference>
<evidence type="ECO:0000256" key="7">
    <source>
        <dbReference type="ARBA" id="ARBA00022801"/>
    </source>
</evidence>
<keyword evidence="11" id="KW-1185">Reference proteome</keyword>
<comment type="similarity">
    <text evidence="2">Belongs to the RNase H family.</text>
</comment>
<evidence type="ECO:0000259" key="9">
    <source>
        <dbReference type="Pfam" id="PF01693"/>
    </source>
</evidence>
<evidence type="ECO:0000256" key="6">
    <source>
        <dbReference type="ARBA" id="ARBA00022759"/>
    </source>
</evidence>
<evidence type="ECO:0000256" key="4">
    <source>
        <dbReference type="ARBA" id="ARBA00022722"/>
    </source>
</evidence>
<dbReference type="PANTHER" id="PTHR10642:SF31">
    <property type="entry name" value="RIBONUCLEASE H1"/>
    <property type="match status" value="1"/>
</dbReference>
<comment type="cofactor">
    <cofactor evidence="1">
        <name>Mg(2+)</name>
        <dbReference type="ChEBI" id="CHEBI:18420"/>
    </cofactor>
</comment>
<dbReference type="PANTHER" id="PTHR10642">
    <property type="entry name" value="RIBONUCLEASE H1"/>
    <property type="match status" value="1"/>
</dbReference>
<protein>
    <recommendedName>
        <fullName evidence="3">ribonuclease H</fullName>
        <ecNumber evidence="3">3.1.26.4</ecNumber>
    </recommendedName>
</protein>
<dbReference type="SUPFAM" id="SSF55658">
    <property type="entry name" value="L9 N-domain-like"/>
    <property type="match status" value="2"/>
</dbReference>
<dbReference type="AlphaFoldDB" id="A0A9N9UF37"/>
<dbReference type="Pfam" id="PF01693">
    <property type="entry name" value="Cauli_VI"/>
    <property type="match status" value="2"/>
</dbReference>
<keyword evidence="6" id="KW-0255">Endonuclease</keyword>
<dbReference type="OrthoDB" id="407198at2759"/>
<dbReference type="InterPro" id="IPR050092">
    <property type="entry name" value="RNase_H"/>
</dbReference>
<dbReference type="GO" id="GO:0004523">
    <property type="term" value="F:RNA-DNA hybrid ribonuclease activity"/>
    <property type="evidence" value="ECO:0007669"/>
    <property type="project" value="UniProtKB-EC"/>
</dbReference>
<dbReference type="InterPro" id="IPR009027">
    <property type="entry name" value="Ribosomal_bL9/RNase_H1_N"/>
</dbReference>
<accession>A0A9N9UF37</accession>
<evidence type="ECO:0000256" key="5">
    <source>
        <dbReference type="ARBA" id="ARBA00022723"/>
    </source>
</evidence>
<gene>
    <name evidence="10" type="ORF">CBYS24578_00014840</name>
</gene>
<feature type="domain" description="Ribonuclease H1 N-terminal" evidence="9">
    <location>
        <begin position="95"/>
        <end position="137"/>
    </location>
</feature>
<evidence type="ECO:0000256" key="3">
    <source>
        <dbReference type="ARBA" id="ARBA00012180"/>
    </source>
</evidence>
<keyword evidence="4" id="KW-0540">Nuclease</keyword>
<evidence type="ECO:0000256" key="1">
    <source>
        <dbReference type="ARBA" id="ARBA00001946"/>
    </source>
</evidence>
<evidence type="ECO:0000313" key="11">
    <source>
        <dbReference type="Proteomes" id="UP000754883"/>
    </source>
</evidence>
<keyword evidence="7" id="KW-0378">Hydrolase</keyword>
<evidence type="ECO:0000256" key="8">
    <source>
        <dbReference type="ARBA" id="ARBA00022842"/>
    </source>
</evidence>
<dbReference type="EC" id="3.1.26.4" evidence="3"/>
<proteinExistence type="inferred from homology"/>
<name>A0A9N9UF37_9HYPO</name>